<gene>
    <name evidence="3" type="ORF">UR08_09055</name>
</gene>
<sequence>MLKRILAVSFGMVLIAGSFGIVNVNAVGNTGDTTFNLRLAPSKNDPDYDHTKFRKKNNTSAVYMKVNYVKNNKNKVPAWVLGGNGWTSKKCSGGNYYSAHVRGIKKMTNYVREEGRTSASIKAGADPKHPNNVEGAWSPDSRR</sequence>
<evidence type="ECO:0008006" key="5">
    <source>
        <dbReference type="Google" id="ProtNLM"/>
    </source>
</evidence>
<feature type="chain" id="PRO_5017545615" description="Bacteriocin" evidence="2">
    <location>
        <begin position="27"/>
        <end position="143"/>
    </location>
</feature>
<feature type="region of interest" description="Disordered" evidence="1">
    <location>
        <begin position="115"/>
        <end position="143"/>
    </location>
</feature>
<reference evidence="4" key="1">
    <citation type="submission" date="2015-04" db="EMBL/GenBank/DDBJ databases">
        <authorList>
            <person name="Schardt J."/>
            <person name="Mueller-Herbst S."/>
            <person name="Scherer S."/>
            <person name="Huptas C."/>
        </authorList>
    </citation>
    <scope>NUCLEOTIDE SEQUENCE [LARGE SCALE GENOMIC DNA]</scope>
    <source>
        <strain evidence="4">Kiel-L1</strain>
    </source>
</reference>
<comment type="caution">
    <text evidence="3">The sequence shown here is derived from an EMBL/GenBank/DDBJ whole genome shotgun (WGS) entry which is preliminary data.</text>
</comment>
<dbReference type="InterPro" id="IPR020208">
    <property type="entry name" value="DUF2712"/>
</dbReference>
<dbReference type="AlphaFoldDB" id="A0A3D8TRQ8"/>
<organism evidence="3 4">
    <name type="scientific">Listeria kieliensis</name>
    <dbReference type="NCBI Taxonomy" id="1621700"/>
    <lineage>
        <taxon>Bacteria</taxon>
        <taxon>Bacillati</taxon>
        <taxon>Bacillota</taxon>
        <taxon>Bacilli</taxon>
        <taxon>Bacillales</taxon>
        <taxon>Listeriaceae</taxon>
        <taxon>Listeria</taxon>
    </lineage>
</organism>
<evidence type="ECO:0000256" key="2">
    <source>
        <dbReference type="SAM" id="SignalP"/>
    </source>
</evidence>
<evidence type="ECO:0000313" key="3">
    <source>
        <dbReference type="EMBL" id="RDX01089.1"/>
    </source>
</evidence>
<feature type="signal peptide" evidence="2">
    <location>
        <begin position="1"/>
        <end position="26"/>
    </location>
</feature>
<evidence type="ECO:0000256" key="1">
    <source>
        <dbReference type="SAM" id="MobiDB-lite"/>
    </source>
</evidence>
<protein>
    <recommendedName>
        <fullName evidence="5">Bacteriocin</fullName>
    </recommendedName>
</protein>
<dbReference type="Pfam" id="PF10916">
    <property type="entry name" value="DUF2712"/>
    <property type="match status" value="1"/>
</dbReference>
<evidence type="ECO:0000313" key="4">
    <source>
        <dbReference type="Proteomes" id="UP000257055"/>
    </source>
</evidence>
<accession>A0A3D8TRQ8</accession>
<proteinExistence type="predicted"/>
<name>A0A3D8TRQ8_9LIST</name>
<keyword evidence="4" id="KW-1185">Reference proteome</keyword>
<dbReference type="Proteomes" id="UP000257055">
    <property type="component" value="Unassembled WGS sequence"/>
</dbReference>
<dbReference type="EMBL" id="LARY01000002">
    <property type="protein sequence ID" value="RDX01089.1"/>
    <property type="molecule type" value="Genomic_DNA"/>
</dbReference>
<dbReference type="RefSeq" id="WP_115753342.1">
    <property type="nucleotide sequence ID" value="NZ_LARY01000002.1"/>
</dbReference>
<keyword evidence="2" id="KW-0732">Signal</keyword>